<reference evidence="3 4" key="1">
    <citation type="submission" date="2019-09" db="EMBL/GenBank/DDBJ databases">
        <title>Phylogeny of genus Pseudoclavibacter and closely related genus.</title>
        <authorList>
            <person name="Li Y."/>
        </authorList>
    </citation>
    <scope>NUCLEOTIDE SEQUENCE [LARGE SCALE GENOMIC DNA]</scope>
    <source>
        <strain evidence="3 4">THG-MD12</strain>
    </source>
</reference>
<dbReference type="Pfam" id="PF21531">
    <property type="entry name" value="Rv2175c_wHTH"/>
    <property type="match status" value="1"/>
</dbReference>
<evidence type="ECO:0000259" key="1">
    <source>
        <dbReference type="Pfam" id="PF18367"/>
    </source>
</evidence>
<dbReference type="RefSeq" id="WP_151423387.1">
    <property type="nucleotide sequence ID" value="NZ_WBJX01000002.1"/>
</dbReference>
<evidence type="ECO:0000259" key="2">
    <source>
        <dbReference type="Pfam" id="PF21531"/>
    </source>
</evidence>
<dbReference type="EMBL" id="WBJX01000002">
    <property type="protein sequence ID" value="KAB1638305.1"/>
    <property type="molecule type" value="Genomic_DNA"/>
</dbReference>
<accession>A0A7J5B3X8</accession>
<evidence type="ECO:0000313" key="3">
    <source>
        <dbReference type="EMBL" id="KAB1638305.1"/>
    </source>
</evidence>
<dbReference type="InterPro" id="IPR041098">
    <property type="entry name" value="Rv2175c_C"/>
</dbReference>
<name>A0A7J5B3X8_9MICO</name>
<comment type="caution">
    <text evidence="3">The sequence shown here is derived from an EMBL/GenBank/DDBJ whole genome shotgun (WGS) entry which is preliminary data.</text>
</comment>
<gene>
    <name evidence="3" type="ORF">F8O03_07870</name>
</gene>
<dbReference type="OrthoDB" id="3784042at2"/>
<protein>
    <submittedName>
        <fullName evidence="3">Helix-turn-helix domain-containing protein</fullName>
    </submittedName>
</protein>
<feature type="domain" description="Rv2175c C-terminal" evidence="1">
    <location>
        <begin position="60"/>
        <end position="113"/>
    </location>
</feature>
<proteinExistence type="predicted"/>
<evidence type="ECO:0000313" key="4">
    <source>
        <dbReference type="Proteomes" id="UP000490386"/>
    </source>
</evidence>
<feature type="domain" description="DNA-binding protein Rv2175c wHTH" evidence="2">
    <location>
        <begin position="8"/>
        <end position="52"/>
    </location>
</feature>
<keyword evidence="4" id="KW-1185">Reference proteome</keyword>
<dbReference type="InterPro" id="IPR048576">
    <property type="entry name" value="Rv2175c_wHTH"/>
</dbReference>
<dbReference type="Proteomes" id="UP000490386">
    <property type="component" value="Unassembled WGS sequence"/>
</dbReference>
<dbReference type="AlphaFoldDB" id="A0A7J5B3X8"/>
<organism evidence="3 4">
    <name type="scientific">Pseudoclavibacter terrae</name>
    <dbReference type="NCBI Taxonomy" id="1530195"/>
    <lineage>
        <taxon>Bacteria</taxon>
        <taxon>Bacillati</taxon>
        <taxon>Actinomycetota</taxon>
        <taxon>Actinomycetes</taxon>
        <taxon>Micrococcales</taxon>
        <taxon>Microbacteriaceae</taxon>
        <taxon>Pseudoclavibacter</taxon>
    </lineage>
</organism>
<dbReference type="Pfam" id="PF18367">
    <property type="entry name" value="Rv2175c_C"/>
    <property type="match status" value="1"/>
</dbReference>
<sequence>MSDVFSTRQWYTIPQAAAELGVSTGRVSTLIEDKQLLSFRIEREPRIPREFIKDGEPLVGLRGTLFLLADAGLSAHEQMVWLLSVDETLGVAPVDALVEGRKTQVRHAVQLLAI</sequence>
<dbReference type="GO" id="GO:0003677">
    <property type="term" value="F:DNA binding"/>
    <property type="evidence" value="ECO:0007669"/>
    <property type="project" value="InterPro"/>
</dbReference>